<evidence type="ECO:0000313" key="2">
    <source>
        <dbReference type="EMBL" id="SAM84867.1"/>
    </source>
</evidence>
<evidence type="ECO:0000256" key="1">
    <source>
        <dbReference type="SAM" id="SignalP"/>
    </source>
</evidence>
<sequence>MQLTSLLISASLLLSSAFAAPAASFGTSSPAQLMLKRQYESVNYDRLMLGRDVAEPLGKRIVYNPRITQPTASTVWVAGNTYHVKWDTSDQPPEAANYTGIIKLGFIPESGQGGYNLHWTLADGFLIRDGKTSIPLPQDLEERKDYIVVVLGDSGNKSHKFTIKKARSLVDGREDQNLGEIIEQNINDAFEQAGMQ</sequence>
<keyword evidence="5" id="KW-1185">Reference proteome</keyword>
<accession>A0A1K0GVR0</accession>
<proteinExistence type="predicted"/>
<dbReference type="OrthoDB" id="2339190at2759"/>
<reference evidence="3" key="3">
    <citation type="submission" date="2018-08" db="EMBL/GenBank/DDBJ databases">
        <authorList>
            <person name="Guldener U."/>
        </authorList>
    </citation>
    <scope>NUCLEOTIDE SEQUENCE</scope>
    <source>
        <strain evidence="3">UB2</strain>
    </source>
</reference>
<keyword evidence="1" id="KW-0732">Signal</keyword>
<protein>
    <submittedName>
        <fullName evidence="2">Uncharacterized protein</fullName>
    </submittedName>
</protein>
<reference evidence="4" key="1">
    <citation type="submission" date="2016-04" db="EMBL/GenBank/DDBJ databases">
        <authorList>
            <person name="Guldener U."/>
            <person name="Guldener U."/>
        </authorList>
    </citation>
    <scope>NUCLEOTIDE SEQUENCE [LARGE SCALE GENOMIC DNA]</scope>
    <source>
        <strain evidence="4">UB2112</strain>
    </source>
</reference>
<evidence type="ECO:0000313" key="5">
    <source>
        <dbReference type="Proteomes" id="UP000658997"/>
    </source>
</evidence>
<dbReference type="Proteomes" id="UP000179920">
    <property type="component" value="Chromosome XV"/>
</dbReference>
<feature type="signal peptide" evidence="1">
    <location>
        <begin position="1"/>
        <end position="19"/>
    </location>
</feature>
<reference evidence="2" key="2">
    <citation type="submission" date="2016-04" db="EMBL/GenBank/DDBJ databases">
        <authorList>
            <person name="Evans L.H."/>
            <person name="Alamgir A."/>
            <person name="Owens N."/>
            <person name="Weber N.D."/>
            <person name="Virtaneva K."/>
            <person name="Barbian K."/>
            <person name="Babar A."/>
            <person name="Rosenke K."/>
        </authorList>
    </citation>
    <scope>NUCLEOTIDE SEQUENCE</scope>
    <source>
        <strain evidence="2">UB2112</strain>
    </source>
</reference>
<dbReference type="AlphaFoldDB" id="A0A1K0GVR0"/>
<evidence type="ECO:0000313" key="4">
    <source>
        <dbReference type="Proteomes" id="UP000179920"/>
    </source>
</evidence>
<organism evidence="2 4">
    <name type="scientific">Ustilago bromivora</name>
    <dbReference type="NCBI Taxonomy" id="307758"/>
    <lineage>
        <taxon>Eukaryota</taxon>
        <taxon>Fungi</taxon>
        <taxon>Dikarya</taxon>
        <taxon>Basidiomycota</taxon>
        <taxon>Ustilaginomycotina</taxon>
        <taxon>Ustilaginomycetes</taxon>
        <taxon>Ustilaginales</taxon>
        <taxon>Ustilaginaceae</taxon>
        <taxon>Ustilago</taxon>
    </lineage>
</organism>
<dbReference type="Proteomes" id="UP000658997">
    <property type="component" value="Unassembled WGS sequence"/>
</dbReference>
<evidence type="ECO:0000313" key="3">
    <source>
        <dbReference type="EMBL" id="SYW75746.1"/>
    </source>
</evidence>
<dbReference type="EMBL" id="LT558131">
    <property type="protein sequence ID" value="SAM84867.1"/>
    <property type="molecule type" value="Genomic_DNA"/>
</dbReference>
<dbReference type="EMBL" id="ULHB01000010">
    <property type="protein sequence ID" value="SYW75746.1"/>
    <property type="molecule type" value="Genomic_DNA"/>
</dbReference>
<feature type="chain" id="PRO_5038218809" evidence="1">
    <location>
        <begin position="20"/>
        <end position="196"/>
    </location>
</feature>
<gene>
    <name evidence="3" type="ORF">UBRO2_00901</name>
    <name evidence="2" type="ORF">UBRO_05946</name>
</gene>
<name>A0A1K0GVR0_9BASI</name>